<feature type="compositionally biased region" description="Basic and acidic residues" evidence="1">
    <location>
        <begin position="217"/>
        <end position="238"/>
    </location>
</feature>
<comment type="caution">
    <text evidence="2">The sequence shown here is derived from an EMBL/GenBank/DDBJ whole genome shotgun (WGS) entry which is preliminary data.</text>
</comment>
<organism evidence="2 3">
    <name type="scientific">Planoprotostelium fungivorum</name>
    <dbReference type="NCBI Taxonomy" id="1890364"/>
    <lineage>
        <taxon>Eukaryota</taxon>
        <taxon>Amoebozoa</taxon>
        <taxon>Evosea</taxon>
        <taxon>Variosea</taxon>
        <taxon>Cavosteliida</taxon>
        <taxon>Cavosteliaceae</taxon>
        <taxon>Planoprotostelium</taxon>
    </lineage>
</organism>
<sequence>METQEELSDAIQQWKSTDSESDLEELCNVFVQTCLCCDILGNLPFLTSVHVKRPCEWEVKSGGVTTPGYSATGTLYARATDDDGVKFKVRIIKYKDYRLYIVMGDLEVPDTLSMNKRRAVSEASVDKCKIEEQMDALSIQVDNLARSHSHHSRQLADHSKIHKNSNLNRITEILDKFRGHDTLTEHMIAQSMGIPKEELRASLYTLKSQEKLDVHDDRWTITPSGRDKLSRSISRDNPENPSLYSSHPSPSWTSSPQHEFMDIRLPPSPSHSSSSVSPPESSPNEQAAIPDDNALANAVITFMRREGRPLKAHEIVKGISRQFPSVEKPSVNRVLYHDLAGQVVKLPGATWKAIDIYKHCSVSIVLLDLRKSG</sequence>
<name>A0A2P6NGC7_9EUKA</name>
<reference evidence="2 3" key="1">
    <citation type="journal article" date="2018" name="Genome Biol. Evol.">
        <title>Multiple Roots of Fruiting Body Formation in Amoebozoa.</title>
        <authorList>
            <person name="Hillmann F."/>
            <person name="Forbes G."/>
            <person name="Novohradska S."/>
            <person name="Ferling I."/>
            <person name="Riege K."/>
            <person name="Groth M."/>
            <person name="Westermann M."/>
            <person name="Marz M."/>
            <person name="Spaller T."/>
            <person name="Winckler T."/>
            <person name="Schaap P."/>
            <person name="Glockner G."/>
        </authorList>
    </citation>
    <scope>NUCLEOTIDE SEQUENCE [LARGE SCALE GENOMIC DNA]</scope>
    <source>
        <strain evidence="2 3">Jena</strain>
    </source>
</reference>
<accession>A0A2P6NGC7</accession>
<protein>
    <submittedName>
        <fullName evidence="2">Uncharacterized protein</fullName>
    </submittedName>
</protein>
<feature type="region of interest" description="Disordered" evidence="1">
    <location>
        <begin position="217"/>
        <end position="291"/>
    </location>
</feature>
<feature type="compositionally biased region" description="Low complexity" evidence="1">
    <location>
        <begin position="241"/>
        <end position="256"/>
    </location>
</feature>
<evidence type="ECO:0000313" key="3">
    <source>
        <dbReference type="Proteomes" id="UP000241769"/>
    </source>
</evidence>
<dbReference type="AlphaFoldDB" id="A0A2P6NGC7"/>
<proteinExistence type="predicted"/>
<keyword evidence="3" id="KW-1185">Reference proteome</keyword>
<dbReference type="Gene3D" id="1.10.10.10">
    <property type="entry name" value="Winged helix-like DNA-binding domain superfamily/Winged helix DNA-binding domain"/>
    <property type="match status" value="2"/>
</dbReference>
<dbReference type="Proteomes" id="UP000241769">
    <property type="component" value="Unassembled WGS sequence"/>
</dbReference>
<feature type="compositionally biased region" description="Low complexity" evidence="1">
    <location>
        <begin position="270"/>
        <end position="283"/>
    </location>
</feature>
<evidence type="ECO:0000256" key="1">
    <source>
        <dbReference type="SAM" id="MobiDB-lite"/>
    </source>
</evidence>
<dbReference type="InParanoid" id="A0A2P6NGC7"/>
<evidence type="ECO:0000313" key="2">
    <source>
        <dbReference type="EMBL" id="PRP82982.1"/>
    </source>
</evidence>
<dbReference type="InterPro" id="IPR036388">
    <property type="entry name" value="WH-like_DNA-bd_sf"/>
</dbReference>
<gene>
    <name evidence="2" type="ORF">PROFUN_09933</name>
</gene>
<dbReference type="EMBL" id="MDYQ01000092">
    <property type="protein sequence ID" value="PRP82982.1"/>
    <property type="molecule type" value="Genomic_DNA"/>
</dbReference>